<dbReference type="PANTHER" id="PTHR14969">
    <property type="entry name" value="SPHINGOSINE-1-PHOSPHATE PHOSPHOHYDROLASE"/>
    <property type="match status" value="1"/>
</dbReference>
<accession>A0A7M1QTK4</accession>
<dbReference type="Pfam" id="PF01569">
    <property type="entry name" value="PAP2"/>
    <property type="match status" value="1"/>
</dbReference>
<keyword evidence="3" id="KW-1185">Reference proteome</keyword>
<dbReference type="Gene3D" id="1.20.144.10">
    <property type="entry name" value="Phosphatidic acid phosphatase type 2/haloperoxidase"/>
    <property type="match status" value="2"/>
</dbReference>
<dbReference type="RefSeq" id="WP_197550665.1">
    <property type="nucleotide sequence ID" value="NZ_CP063213.1"/>
</dbReference>
<evidence type="ECO:0000313" key="2">
    <source>
        <dbReference type="EMBL" id="QOR44844.1"/>
    </source>
</evidence>
<dbReference type="AlphaFoldDB" id="A0A7M1QTK4"/>
<dbReference type="SMART" id="SM00014">
    <property type="entry name" value="acidPPc"/>
    <property type="match status" value="1"/>
</dbReference>
<feature type="domain" description="Phosphatidic acid phosphatase type 2/haloperoxidase" evidence="1">
    <location>
        <begin position="102"/>
        <end position="215"/>
    </location>
</feature>
<evidence type="ECO:0000313" key="3">
    <source>
        <dbReference type="Proteomes" id="UP000595053"/>
    </source>
</evidence>
<reference evidence="2 3" key="1">
    <citation type="submission" date="2020-10" db="EMBL/GenBank/DDBJ databases">
        <title>Trueperella pecoris sp. nov. isolated from bovine and porcine specimens.</title>
        <authorList>
            <person name="Schoenecker L."/>
            <person name="Schnydrig P."/>
            <person name="Brodard I."/>
            <person name="Thomann A."/>
            <person name="Hemphill A."/>
            <person name="Rodriguez-Campos S."/>
            <person name="Perreten V."/>
            <person name="Jores J."/>
            <person name="Kittl S."/>
        </authorList>
    </citation>
    <scope>NUCLEOTIDE SEQUENCE [LARGE SCALE GENOMIC DNA]</scope>
    <source>
        <strain evidence="2 3">15A0121</strain>
    </source>
</reference>
<dbReference type="CDD" id="cd03392">
    <property type="entry name" value="PAP2_like_2"/>
    <property type="match status" value="1"/>
</dbReference>
<evidence type="ECO:0000259" key="1">
    <source>
        <dbReference type="SMART" id="SM00014"/>
    </source>
</evidence>
<dbReference type="Proteomes" id="UP000595053">
    <property type="component" value="Chromosome"/>
</dbReference>
<gene>
    <name evidence="2" type="ORF">INS88_05930</name>
</gene>
<proteinExistence type="predicted"/>
<dbReference type="EMBL" id="CP063213">
    <property type="protein sequence ID" value="QOR44844.1"/>
    <property type="molecule type" value="Genomic_DNA"/>
</dbReference>
<dbReference type="PANTHER" id="PTHR14969:SF13">
    <property type="entry name" value="AT30094P"/>
    <property type="match status" value="1"/>
</dbReference>
<dbReference type="SUPFAM" id="SSF48317">
    <property type="entry name" value="Acid phosphatase/Vanadium-dependent haloperoxidase"/>
    <property type="match status" value="1"/>
</dbReference>
<organism evidence="2 3">
    <name type="scientific">Trueperella pecoris</name>
    <dbReference type="NCBI Taxonomy" id="2733571"/>
    <lineage>
        <taxon>Bacteria</taxon>
        <taxon>Bacillati</taxon>
        <taxon>Actinomycetota</taxon>
        <taxon>Actinomycetes</taxon>
        <taxon>Actinomycetales</taxon>
        <taxon>Actinomycetaceae</taxon>
        <taxon>Trueperella</taxon>
    </lineage>
</organism>
<accession>A0A8A5UB43</accession>
<protein>
    <submittedName>
        <fullName evidence="2">Phosphatase PAP2 family protein</fullName>
    </submittedName>
</protein>
<dbReference type="InterPro" id="IPR000326">
    <property type="entry name" value="PAP2/HPO"/>
</dbReference>
<dbReference type="InterPro" id="IPR036938">
    <property type="entry name" value="PAP2/HPO_sf"/>
</dbReference>
<name>A0A7M1QTK4_9ACTO</name>
<sequence>MQKNRHKPQSKFLGNAPNRQWLYPAAVFTIAALVTAVLVEGVLRRGSLTVWDPPVTCGALGLRAPWLTSIAQIFTFMGTAWFLVPVAALLVVTLIVKAQYLQGLIATSTMLTGLGLTSLLKHLIGRDRPPFFHQIGDFLGSYAFPSGHTLNTFVVIGVLTYFLARGHRRWRNVLVIFWLIHALLVGASRIYLGYHWLTDVLGGLAIGLAVLCVGYAALLFTTAQQAPHQRDICSAKTDSVGCPWPE</sequence>